<dbReference type="Proteomes" id="UP000222542">
    <property type="component" value="Unassembled WGS sequence"/>
</dbReference>
<accession>A0A2G2Y7Z6</accession>
<name>A0A2G2Y7Z6_CAPAN</name>
<keyword evidence="2" id="KW-1133">Transmembrane helix</keyword>
<reference evidence="3 4" key="2">
    <citation type="journal article" date="2017" name="Genome Biol.">
        <title>New reference genome sequences of hot pepper reveal the massive evolution of plant disease-resistance genes by retroduplication.</title>
        <authorList>
            <person name="Kim S."/>
            <person name="Park J."/>
            <person name="Yeom S.I."/>
            <person name="Kim Y.M."/>
            <person name="Seo E."/>
            <person name="Kim K.T."/>
            <person name="Kim M.S."/>
            <person name="Lee J.M."/>
            <person name="Cheong K."/>
            <person name="Shin H.S."/>
            <person name="Kim S.B."/>
            <person name="Han K."/>
            <person name="Lee J."/>
            <person name="Park M."/>
            <person name="Lee H.A."/>
            <person name="Lee H.Y."/>
            <person name="Lee Y."/>
            <person name="Oh S."/>
            <person name="Lee J.H."/>
            <person name="Choi E."/>
            <person name="Choi E."/>
            <person name="Lee S.E."/>
            <person name="Jeon J."/>
            <person name="Kim H."/>
            <person name="Choi G."/>
            <person name="Song H."/>
            <person name="Lee J."/>
            <person name="Lee S.C."/>
            <person name="Kwon J.K."/>
            <person name="Lee H.Y."/>
            <person name="Koo N."/>
            <person name="Hong Y."/>
            <person name="Kim R.W."/>
            <person name="Kang W.H."/>
            <person name="Huh J.H."/>
            <person name="Kang B.C."/>
            <person name="Yang T.J."/>
            <person name="Lee Y.H."/>
            <person name="Bennetzen J.L."/>
            <person name="Choi D."/>
        </authorList>
    </citation>
    <scope>NUCLEOTIDE SEQUENCE [LARGE SCALE GENOMIC DNA]</scope>
    <source>
        <strain evidence="4">cv. CM334</strain>
    </source>
</reference>
<evidence type="ECO:0000313" key="4">
    <source>
        <dbReference type="Proteomes" id="UP000222542"/>
    </source>
</evidence>
<keyword evidence="4" id="KW-1185">Reference proteome</keyword>
<protein>
    <submittedName>
        <fullName evidence="3">Uncharacterized protein</fullName>
    </submittedName>
</protein>
<feature type="compositionally biased region" description="Basic and acidic residues" evidence="1">
    <location>
        <begin position="90"/>
        <end position="103"/>
    </location>
</feature>
<feature type="transmembrane region" description="Helical" evidence="2">
    <location>
        <begin position="38"/>
        <end position="60"/>
    </location>
</feature>
<keyword evidence="2" id="KW-0472">Membrane</keyword>
<evidence type="ECO:0000256" key="1">
    <source>
        <dbReference type="SAM" id="MobiDB-lite"/>
    </source>
</evidence>
<dbReference type="AlphaFoldDB" id="A0A2G2Y7Z6"/>
<dbReference type="Gramene" id="PHT65885">
    <property type="protein sequence ID" value="PHT65885"/>
    <property type="gene ID" value="T459_30310"/>
</dbReference>
<evidence type="ECO:0000256" key="2">
    <source>
        <dbReference type="SAM" id="Phobius"/>
    </source>
</evidence>
<evidence type="ECO:0000313" key="3">
    <source>
        <dbReference type="EMBL" id="PHT65885.1"/>
    </source>
</evidence>
<gene>
    <name evidence="3" type="ORF">T459_30310</name>
</gene>
<sequence length="129" mass="14722">MCGEKREERMCKMWRLIRDGNKRATALKPKVMVGIDQFIGTAIGVDLGLVVVQLILYFIYHDKKSLNKIAFAAGESIQMEKYHSNNVKSYNDEKQSNFHEDNQHSNQSELVAVSNLTKKMIKASQSKSK</sequence>
<feature type="region of interest" description="Disordered" evidence="1">
    <location>
        <begin position="86"/>
        <end position="107"/>
    </location>
</feature>
<organism evidence="3 4">
    <name type="scientific">Capsicum annuum</name>
    <name type="common">Capsicum pepper</name>
    <dbReference type="NCBI Taxonomy" id="4072"/>
    <lineage>
        <taxon>Eukaryota</taxon>
        <taxon>Viridiplantae</taxon>
        <taxon>Streptophyta</taxon>
        <taxon>Embryophyta</taxon>
        <taxon>Tracheophyta</taxon>
        <taxon>Spermatophyta</taxon>
        <taxon>Magnoliopsida</taxon>
        <taxon>eudicotyledons</taxon>
        <taxon>Gunneridae</taxon>
        <taxon>Pentapetalae</taxon>
        <taxon>asterids</taxon>
        <taxon>lamiids</taxon>
        <taxon>Solanales</taxon>
        <taxon>Solanaceae</taxon>
        <taxon>Solanoideae</taxon>
        <taxon>Capsiceae</taxon>
        <taxon>Capsicum</taxon>
    </lineage>
</organism>
<keyword evidence="2" id="KW-0812">Transmembrane</keyword>
<reference evidence="3 4" key="1">
    <citation type="journal article" date="2014" name="Nat. Genet.">
        <title>Genome sequence of the hot pepper provides insights into the evolution of pungency in Capsicum species.</title>
        <authorList>
            <person name="Kim S."/>
            <person name="Park M."/>
            <person name="Yeom S.I."/>
            <person name="Kim Y.M."/>
            <person name="Lee J.M."/>
            <person name="Lee H.A."/>
            <person name="Seo E."/>
            <person name="Choi J."/>
            <person name="Cheong K."/>
            <person name="Kim K.T."/>
            <person name="Jung K."/>
            <person name="Lee G.W."/>
            <person name="Oh S.K."/>
            <person name="Bae C."/>
            <person name="Kim S.B."/>
            <person name="Lee H.Y."/>
            <person name="Kim S.Y."/>
            <person name="Kim M.S."/>
            <person name="Kang B.C."/>
            <person name="Jo Y.D."/>
            <person name="Yang H.B."/>
            <person name="Jeong H.J."/>
            <person name="Kang W.H."/>
            <person name="Kwon J.K."/>
            <person name="Shin C."/>
            <person name="Lim J.Y."/>
            <person name="Park J.H."/>
            <person name="Huh J.H."/>
            <person name="Kim J.S."/>
            <person name="Kim B.D."/>
            <person name="Cohen O."/>
            <person name="Paran I."/>
            <person name="Suh M.C."/>
            <person name="Lee S.B."/>
            <person name="Kim Y.K."/>
            <person name="Shin Y."/>
            <person name="Noh S.J."/>
            <person name="Park J."/>
            <person name="Seo Y.S."/>
            <person name="Kwon S.Y."/>
            <person name="Kim H.A."/>
            <person name="Park J.M."/>
            <person name="Kim H.J."/>
            <person name="Choi S.B."/>
            <person name="Bosland P.W."/>
            <person name="Reeves G."/>
            <person name="Jo S.H."/>
            <person name="Lee B.W."/>
            <person name="Cho H.T."/>
            <person name="Choi H.S."/>
            <person name="Lee M.S."/>
            <person name="Yu Y."/>
            <person name="Do Choi Y."/>
            <person name="Park B.S."/>
            <person name="van Deynze A."/>
            <person name="Ashrafi H."/>
            <person name="Hill T."/>
            <person name="Kim W.T."/>
            <person name="Pai H.S."/>
            <person name="Ahn H.K."/>
            <person name="Yeam I."/>
            <person name="Giovannoni J.J."/>
            <person name="Rose J.K."/>
            <person name="Sorensen I."/>
            <person name="Lee S.J."/>
            <person name="Kim R.W."/>
            <person name="Choi I.Y."/>
            <person name="Choi B.S."/>
            <person name="Lim J.S."/>
            <person name="Lee Y.H."/>
            <person name="Choi D."/>
        </authorList>
    </citation>
    <scope>NUCLEOTIDE SEQUENCE [LARGE SCALE GENOMIC DNA]</scope>
    <source>
        <strain evidence="4">cv. CM334</strain>
    </source>
</reference>
<dbReference type="EMBL" id="AYRZ02000012">
    <property type="protein sequence ID" value="PHT65885.1"/>
    <property type="molecule type" value="Genomic_DNA"/>
</dbReference>
<comment type="caution">
    <text evidence="3">The sequence shown here is derived from an EMBL/GenBank/DDBJ whole genome shotgun (WGS) entry which is preliminary data.</text>
</comment>
<proteinExistence type="predicted"/>